<dbReference type="AlphaFoldDB" id="A0A7Y4NRQ6"/>
<keyword evidence="2" id="KW-0378">Hydrolase</keyword>
<dbReference type="Gene3D" id="3.40.50.300">
    <property type="entry name" value="P-loop containing nucleotide triphosphate hydrolases"/>
    <property type="match status" value="1"/>
</dbReference>
<dbReference type="Pfam" id="PF00271">
    <property type="entry name" value="Helicase_C"/>
    <property type="match status" value="1"/>
</dbReference>
<name>A0A7Y4NRQ6_9BACT</name>
<dbReference type="Proteomes" id="UP000563426">
    <property type="component" value="Unassembled WGS sequence"/>
</dbReference>
<keyword evidence="4" id="KW-0067">ATP-binding</keyword>
<evidence type="ECO:0000256" key="3">
    <source>
        <dbReference type="ARBA" id="ARBA00022806"/>
    </source>
</evidence>
<evidence type="ECO:0000259" key="6">
    <source>
        <dbReference type="PROSITE" id="PS51194"/>
    </source>
</evidence>
<dbReference type="SMART" id="SM00487">
    <property type="entry name" value="DEXDc"/>
    <property type="match status" value="1"/>
</dbReference>
<dbReference type="PANTHER" id="PTHR45766:SF6">
    <property type="entry name" value="SWI_SNF-RELATED MATRIX-ASSOCIATED ACTIN-DEPENDENT REGULATOR OF CHROMATIN SUBFAMILY A-LIKE PROTEIN 1"/>
    <property type="match status" value="1"/>
</dbReference>
<evidence type="ECO:0000313" key="7">
    <source>
        <dbReference type="EMBL" id="NOK33187.1"/>
    </source>
</evidence>
<dbReference type="InterPro" id="IPR001650">
    <property type="entry name" value="Helicase_C-like"/>
</dbReference>
<dbReference type="RefSeq" id="WP_171433790.1">
    <property type="nucleotide sequence ID" value="NZ_JABFJV010000031.1"/>
</dbReference>
<feature type="domain" description="Helicase C-terminal" evidence="6">
    <location>
        <begin position="499"/>
        <end position="661"/>
    </location>
</feature>
<dbReference type="PANTHER" id="PTHR45766">
    <property type="entry name" value="DNA ANNEALING HELICASE AND ENDONUCLEASE ZRANB3 FAMILY MEMBER"/>
    <property type="match status" value="1"/>
</dbReference>
<dbReference type="Pfam" id="PF04851">
    <property type="entry name" value="ResIII"/>
    <property type="match status" value="1"/>
</dbReference>
<reference evidence="7 8" key="1">
    <citation type="submission" date="2020-05" db="EMBL/GenBank/DDBJ databases">
        <authorList>
            <person name="Whitworth D."/>
        </authorList>
    </citation>
    <scope>NUCLEOTIDE SEQUENCE [LARGE SCALE GENOMIC DNA]</scope>
    <source>
        <strain evidence="7 8">AB043B</strain>
    </source>
</reference>
<dbReference type="CDD" id="cd18011">
    <property type="entry name" value="DEXDc_RapA"/>
    <property type="match status" value="1"/>
</dbReference>
<keyword evidence="1" id="KW-0547">Nucleotide-binding</keyword>
<dbReference type="GO" id="GO:0016787">
    <property type="term" value="F:hydrolase activity"/>
    <property type="evidence" value="ECO:0007669"/>
    <property type="project" value="UniProtKB-KW"/>
</dbReference>
<keyword evidence="8" id="KW-1185">Reference proteome</keyword>
<dbReference type="PROSITE" id="PS51192">
    <property type="entry name" value="HELICASE_ATP_BIND_1"/>
    <property type="match status" value="1"/>
</dbReference>
<proteinExistence type="predicted"/>
<dbReference type="InterPro" id="IPR014001">
    <property type="entry name" value="Helicase_ATP-bd"/>
</dbReference>
<sequence length="1067" mass="119715">MGELLPGTEVRARGLLWEVVTVEAAGDQQRHRLRCMEGALRGLEMDFLAPFERLEPNSRKLTPERPGRLNHFRLYHQAFLLEQELGPGALLNAQPGRLKLAPYQLVPVMRALRLPRPRLLLADGVGLGKTIEAGLVISELLARRRAHRILIVSPAGPLLRQWRQEMRERFGLRFRGLDAAAMQEIRYATEQGTNPFDHVALGLISIDFAKQEKVLKDLERSHFDLVVIDEAHHCARLGPVGDFEDSQRRKLSELLARQSDGLLLLSATPHDGFDSHFASLVELLDPSLCTGNGGLRGERWRAHVVRRLKGHLRDPKTNEELFPERKVLPIAVGPEEKKRTQYARLQRALLELVSPHLKSALKQRRYGDVLAFIALLKRSVSTVAACLETLKVVHDRFRELVERGGEAAEARKERLRTLRDYRRRLERYGVLSFEEEQDQALLEAEDMAAELLEREIVDLTAGTRVARRKLEREAEVREGLERLIGLAEAALGEDPKLDALVAQIVEIREAEPDANVLVYTEYADSQRAVGVALEVAKKRKKLAGEVLLLSGADPDDQRAAITERFRTEGSLVLVSTDATSEGLNLHNHCHHLVHLELPYNPNRLEQRNGRIDRFGQKHTPVVRYLYLNATFEHRLLMRLIAKYERQRRALSFVPNTLGVLSSESDRLTGSLLAGLSEESEQLFAHSPEIRFGEEEEDLSSPAYRELLDEIDKAFSGFAKAAKTADWLGREGVGASQNLVDEAEAARNEAERAGLGGLDAFVQDALLLESGDPSVVKTSEKEVVTLSLPSTWAAGLEEVPGFDEDGRTLRLTTDAEQQVDGQGRPVGFIGRAHPIVRRALDRVRNSQFGSRDGSEDRRVSAAVADVPKPTLLLTYLGRVESAQGRELERLVAIRVGASELQALDDSREWLRWLDDKAAVSGKDVWKSRFEAWAPERLVAARDEAVDRFARLARVWEEGYREALDGERMELDGWLRTRAEELTGKVRATQTTLFEAPEESSGWRVEQDAATRLSGFATDASQPIKARREAEVVLGLHRKRCDQLERRSALSAPNVTELGMLMLLPKGEA</sequence>
<gene>
    <name evidence="7" type="ORF">HMI49_08280</name>
</gene>
<dbReference type="EMBL" id="JABFJV010000031">
    <property type="protein sequence ID" value="NOK33187.1"/>
    <property type="molecule type" value="Genomic_DNA"/>
</dbReference>
<dbReference type="PROSITE" id="PS51194">
    <property type="entry name" value="HELICASE_CTER"/>
    <property type="match status" value="1"/>
</dbReference>
<dbReference type="InterPro" id="IPR006935">
    <property type="entry name" value="Helicase/UvrB_N"/>
</dbReference>
<evidence type="ECO:0000256" key="1">
    <source>
        <dbReference type="ARBA" id="ARBA00022741"/>
    </source>
</evidence>
<protein>
    <submittedName>
        <fullName evidence="7">DEAD/DEAH box helicase family protein</fullName>
    </submittedName>
</protein>
<accession>A0A7Y4NRQ6</accession>
<dbReference type="GO" id="GO:0003677">
    <property type="term" value="F:DNA binding"/>
    <property type="evidence" value="ECO:0007669"/>
    <property type="project" value="InterPro"/>
</dbReference>
<dbReference type="SMART" id="SM00490">
    <property type="entry name" value="HELICc"/>
    <property type="match status" value="1"/>
</dbReference>
<dbReference type="SUPFAM" id="SSF52540">
    <property type="entry name" value="P-loop containing nucleoside triphosphate hydrolases"/>
    <property type="match status" value="2"/>
</dbReference>
<dbReference type="CDD" id="cd18793">
    <property type="entry name" value="SF2_C_SNF"/>
    <property type="match status" value="1"/>
</dbReference>
<dbReference type="InterPro" id="IPR027417">
    <property type="entry name" value="P-loop_NTPase"/>
</dbReference>
<dbReference type="GO" id="GO:0004386">
    <property type="term" value="F:helicase activity"/>
    <property type="evidence" value="ECO:0007669"/>
    <property type="project" value="UniProtKB-KW"/>
</dbReference>
<dbReference type="InterPro" id="IPR038718">
    <property type="entry name" value="SNF2-like_sf"/>
</dbReference>
<evidence type="ECO:0000256" key="4">
    <source>
        <dbReference type="ARBA" id="ARBA00022840"/>
    </source>
</evidence>
<dbReference type="GO" id="GO:0005524">
    <property type="term" value="F:ATP binding"/>
    <property type="evidence" value="ECO:0007669"/>
    <property type="project" value="InterPro"/>
</dbReference>
<keyword evidence="3 7" id="KW-0347">Helicase</keyword>
<feature type="domain" description="Helicase ATP-binding" evidence="5">
    <location>
        <begin position="110"/>
        <end position="287"/>
    </location>
</feature>
<evidence type="ECO:0000259" key="5">
    <source>
        <dbReference type="PROSITE" id="PS51192"/>
    </source>
</evidence>
<dbReference type="InterPro" id="IPR049730">
    <property type="entry name" value="SNF2/RAD54-like_C"/>
</dbReference>
<dbReference type="InterPro" id="IPR057342">
    <property type="entry name" value="DEXDc_RapA"/>
</dbReference>
<evidence type="ECO:0000313" key="8">
    <source>
        <dbReference type="Proteomes" id="UP000563426"/>
    </source>
</evidence>
<dbReference type="Gene3D" id="3.40.50.10810">
    <property type="entry name" value="Tandem AAA-ATPase domain"/>
    <property type="match status" value="1"/>
</dbReference>
<organism evidence="7 8">
    <name type="scientific">Corallococcus exercitus</name>
    <dbReference type="NCBI Taxonomy" id="2316736"/>
    <lineage>
        <taxon>Bacteria</taxon>
        <taxon>Pseudomonadati</taxon>
        <taxon>Myxococcota</taxon>
        <taxon>Myxococcia</taxon>
        <taxon>Myxococcales</taxon>
        <taxon>Cystobacterineae</taxon>
        <taxon>Myxococcaceae</taxon>
        <taxon>Corallococcus</taxon>
    </lineage>
</organism>
<evidence type="ECO:0000256" key="2">
    <source>
        <dbReference type="ARBA" id="ARBA00022801"/>
    </source>
</evidence>
<comment type="caution">
    <text evidence="7">The sequence shown here is derived from an EMBL/GenBank/DDBJ whole genome shotgun (WGS) entry which is preliminary data.</text>
</comment>